<dbReference type="InterPro" id="IPR048382">
    <property type="entry name" value="BCAS3_WD40"/>
</dbReference>
<evidence type="ECO:0000313" key="3">
    <source>
        <dbReference type="Proteomes" id="UP000784294"/>
    </source>
</evidence>
<dbReference type="GO" id="GO:0005737">
    <property type="term" value="C:cytoplasm"/>
    <property type="evidence" value="ECO:0007669"/>
    <property type="project" value="TreeGrafter"/>
</dbReference>
<dbReference type="Pfam" id="PF21034">
    <property type="entry name" value="BCAS3_WD40"/>
    <property type="match status" value="1"/>
</dbReference>
<keyword evidence="3" id="KW-1185">Reference proteome</keyword>
<dbReference type="OrthoDB" id="25778at2759"/>
<organism evidence="2 3">
    <name type="scientific">Protopolystoma xenopodis</name>
    <dbReference type="NCBI Taxonomy" id="117903"/>
    <lineage>
        <taxon>Eukaryota</taxon>
        <taxon>Metazoa</taxon>
        <taxon>Spiralia</taxon>
        <taxon>Lophotrochozoa</taxon>
        <taxon>Platyhelminthes</taxon>
        <taxon>Monogenea</taxon>
        <taxon>Polyopisthocotylea</taxon>
        <taxon>Polystomatidea</taxon>
        <taxon>Polystomatidae</taxon>
        <taxon>Protopolystoma</taxon>
    </lineage>
</organism>
<dbReference type="PANTHER" id="PTHR13268">
    <property type="entry name" value="BREAST CARCINOMA AMPLIFIED SEQUENCE 3"/>
    <property type="match status" value="1"/>
</dbReference>
<dbReference type="GO" id="GO:0006914">
    <property type="term" value="P:autophagy"/>
    <property type="evidence" value="ECO:0007669"/>
    <property type="project" value="InterPro"/>
</dbReference>
<name>A0A3S5A7Y3_9PLAT</name>
<dbReference type="PANTHER" id="PTHR13268:SF0">
    <property type="entry name" value="BCAS3 MICROTUBULE ASSOCIATED CELL MIGRATION FACTOR"/>
    <property type="match status" value="1"/>
</dbReference>
<proteinExistence type="predicted"/>
<dbReference type="AlphaFoldDB" id="A0A3S5A7Y3"/>
<dbReference type="InterPro" id="IPR045142">
    <property type="entry name" value="BCAS3-like"/>
</dbReference>
<evidence type="ECO:0000313" key="2">
    <source>
        <dbReference type="EMBL" id="VEL09462.1"/>
    </source>
</evidence>
<feature type="domain" description="BCAS3 WD40" evidence="1">
    <location>
        <begin position="2"/>
        <end position="78"/>
    </location>
</feature>
<accession>A0A3S5A7Y3</accession>
<protein>
    <recommendedName>
        <fullName evidence="1">BCAS3 WD40 domain-containing protein</fullName>
    </recommendedName>
</protein>
<reference evidence="2" key="1">
    <citation type="submission" date="2018-11" db="EMBL/GenBank/DDBJ databases">
        <authorList>
            <consortium name="Pathogen Informatics"/>
        </authorList>
    </citation>
    <scope>NUCLEOTIDE SEQUENCE</scope>
</reference>
<dbReference type="GO" id="GO:0042594">
    <property type="term" value="P:response to starvation"/>
    <property type="evidence" value="ECO:0007669"/>
    <property type="project" value="TreeGrafter"/>
</dbReference>
<comment type="caution">
    <text evidence="2">The sequence shown here is derived from an EMBL/GenBank/DDBJ whole genome shotgun (WGS) entry which is preliminary data.</text>
</comment>
<evidence type="ECO:0000259" key="1">
    <source>
        <dbReference type="Pfam" id="PF21034"/>
    </source>
</evidence>
<gene>
    <name evidence="2" type="ORF">PXEA_LOCUS2902</name>
</gene>
<sequence length="194" mass="20103">MVIDVVFSRDSRWVAVSSNHGTTHVFAITPYGGPVTVRTHTRPHVVNRASRYQRSSGLEEYQLTRPIPARLGGGCTTSGITGHGLGVSSASTTSTSTCLSSSLAGAAADESTSHSCLTEAELLTSYGGSRGLNERDPDQGMVRCCASLAGRGGGLLQHWCPNLGMAGSGPGPGLSSNSIPAANLESEPTLYRNI</sequence>
<dbReference type="Proteomes" id="UP000784294">
    <property type="component" value="Unassembled WGS sequence"/>
</dbReference>
<dbReference type="EMBL" id="CAAALY010006376">
    <property type="protein sequence ID" value="VEL09462.1"/>
    <property type="molecule type" value="Genomic_DNA"/>
</dbReference>